<dbReference type="AlphaFoldDB" id="A0A7H1N1F8"/>
<dbReference type="EMBL" id="CP053923">
    <property type="protein sequence ID" value="QNT69544.1"/>
    <property type="molecule type" value="Genomic_DNA"/>
</dbReference>
<proteinExistence type="predicted"/>
<dbReference type="SMART" id="SM00100">
    <property type="entry name" value="cNMP"/>
    <property type="match status" value="1"/>
</dbReference>
<protein>
    <submittedName>
        <fullName evidence="2">Cyclic nucleotide-binding domain-containing protein</fullName>
    </submittedName>
</protein>
<dbReference type="SUPFAM" id="SSF51206">
    <property type="entry name" value="cAMP-binding domain-like"/>
    <property type="match status" value="1"/>
</dbReference>
<dbReference type="GO" id="GO:0005952">
    <property type="term" value="C:cAMP-dependent protein kinase complex"/>
    <property type="evidence" value="ECO:0007669"/>
    <property type="project" value="InterPro"/>
</dbReference>
<sequence length="153" mass="16424">MNYGITVALLRRVPIFASMEAGALKLLAFSSTYLTVDDGEIICHEGDASDGVYVIEAGKVEVLVERGDTRVRVAVVGPNEVVGEMAVILSQPRSATLKALGPGRLVKIDADIFLSTVTGNAESALGVLRILCARLNGMLRRYEDLSRRLDHPG</sequence>
<accession>A0A7H1N1F8</accession>
<dbReference type="GO" id="GO:0005829">
    <property type="term" value="C:cytosol"/>
    <property type="evidence" value="ECO:0007669"/>
    <property type="project" value="TreeGrafter"/>
</dbReference>
<organism evidence="2 3">
    <name type="scientific">Defluviicoccus vanus</name>
    <dbReference type="NCBI Taxonomy" id="111831"/>
    <lineage>
        <taxon>Bacteria</taxon>
        <taxon>Pseudomonadati</taxon>
        <taxon>Pseudomonadota</taxon>
        <taxon>Alphaproteobacteria</taxon>
        <taxon>Rhodospirillales</taxon>
        <taxon>Rhodospirillaceae</taxon>
        <taxon>Defluviicoccus</taxon>
    </lineage>
</organism>
<dbReference type="CDD" id="cd00038">
    <property type="entry name" value="CAP_ED"/>
    <property type="match status" value="1"/>
</dbReference>
<dbReference type="InterPro" id="IPR018490">
    <property type="entry name" value="cNMP-bd_dom_sf"/>
</dbReference>
<dbReference type="PRINTS" id="PR00103">
    <property type="entry name" value="CAMPKINASE"/>
</dbReference>
<dbReference type="PROSITE" id="PS00889">
    <property type="entry name" value="CNMP_BINDING_2"/>
    <property type="match status" value="1"/>
</dbReference>
<gene>
    <name evidence="2" type="ORF">HQ394_09650</name>
</gene>
<evidence type="ECO:0000259" key="1">
    <source>
        <dbReference type="PROSITE" id="PS50042"/>
    </source>
</evidence>
<dbReference type="Pfam" id="PF00027">
    <property type="entry name" value="cNMP_binding"/>
    <property type="match status" value="1"/>
</dbReference>
<dbReference type="RefSeq" id="WP_190260066.1">
    <property type="nucleotide sequence ID" value="NZ_CP053923.1"/>
</dbReference>
<dbReference type="KEGG" id="dvn:HQ394_09650"/>
<dbReference type="PROSITE" id="PS50042">
    <property type="entry name" value="CNMP_BINDING_3"/>
    <property type="match status" value="1"/>
</dbReference>
<dbReference type="Gene3D" id="2.60.120.10">
    <property type="entry name" value="Jelly Rolls"/>
    <property type="match status" value="1"/>
</dbReference>
<dbReference type="InterPro" id="IPR000595">
    <property type="entry name" value="cNMP-bd_dom"/>
</dbReference>
<dbReference type="PANTHER" id="PTHR11635:SF152">
    <property type="entry name" value="CAMP-DEPENDENT PROTEIN KINASE TYPE I REGULATORY SUBUNIT-RELATED"/>
    <property type="match status" value="1"/>
</dbReference>
<dbReference type="InterPro" id="IPR014710">
    <property type="entry name" value="RmlC-like_jellyroll"/>
</dbReference>
<evidence type="ECO:0000313" key="3">
    <source>
        <dbReference type="Proteomes" id="UP000516369"/>
    </source>
</evidence>
<dbReference type="InterPro" id="IPR018488">
    <property type="entry name" value="cNMP-bd_CS"/>
</dbReference>
<keyword evidence="3" id="KW-1185">Reference proteome</keyword>
<name>A0A7H1N1F8_9PROT</name>
<dbReference type="Proteomes" id="UP000516369">
    <property type="component" value="Chromosome"/>
</dbReference>
<feature type="domain" description="Cyclic nucleotide-binding" evidence="1">
    <location>
        <begin position="15"/>
        <end position="113"/>
    </location>
</feature>
<dbReference type="PANTHER" id="PTHR11635">
    <property type="entry name" value="CAMP-DEPENDENT PROTEIN KINASE REGULATORY CHAIN"/>
    <property type="match status" value="1"/>
</dbReference>
<evidence type="ECO:0000313" key="2">
    <source>
        <dbReference type="EMBL" id="QNT69544.1"/>
    </source>
</evidence>
<dbReference type="InterPro" id="IPR050503">
    <property type="entry name" value="cAMP-dep_PK_reg_su-like"/>
</dbReference>
<reference evidence="2 3" key="1">
    <citation type="submission" date="2020-05" db="EMBL/GenBank/DDBJ databases">
        <title>Complete closed genome sequence of Defluviicoccus vanus.</title>
        <authorList>
            <person name="Bessarab I."/>
            <person name="Arumugam K."/>
            <person name="Maszenan A.M."/>
            <person name="Seviour R.J."/>
            <person name="Williams R.B."/>
        </authorList>
    </citation>
    <scope>NUCLEOTIDE SEQUENCE [LARGE SCALE GENOMIC DNA]</scope>
    <source>
        <strain evidence="2 3">Ben 114</strain>
    </source>
</reference>